<dbReference type="Proteomes" id="UP000187203">
    <property type="component" value="Unassembled WGS sequence"/>
</dbReference>
<dbReference type="STRING" id="93759.A0A1R3JB36"/>
<dbReference type="AlphaFoldDB" id="A0A1R3JB36"/>
<dbReference type="GO" id="GO:0016020">
    <property type="term" value="C:membrane"/>
    <property type="evidence" value="ECO:0007669"/>
    <property type="project" value="UniProtKB-SubCell"/>
</dbReference>
<keyword evidence="3 6" id="KW-0812">Transmembrane</keyword>
<dbReference type="InterPro" id="IPR030184">
    <property type="entry name" value="WAT1-related"/>
</dbReference>
<organism evidence="8 9">
    <name type="scientific">Corchorus olitorius</name>
    <dbReference type="NCBI Taxonomy" id="93759"/>
    <lineage>
        <taxon>Eukaryota</taxon>
        <taxon>Viridiplantae</taxon>
        <taxon>Streptophyta</taxon>
        <taxon>Embryophyta</taxon>
        <taxon>Tracheophyta</taxon>
        <taxon>Spermatophyta</taxon>
        <taxon>Magnoliopsida</taxon>
        <taxon>eudicotyledons</taxon>
        <taxon>Gunneridae</taxon>
        <taxon>Pentapetalae</taxon>
        <taxon>rosids</taxon>
        <taxon>malvids</taxon>
        <taxon>Malvales</taxon>
        <taxon>Malvaceae</taxon>
        <taxon>Grewioideae</taxon>
        <taxon>Apeibeae</taxon>
        <taxon>Corchorus</taxon>
    </lineage>
</organism>
<accession>A0A1R3JB36</accession>
<dbReference type="EMBL" id="AWUE01016398">
    <property type="protein sequence ID" value="OMO92049.1"/>
    <property type="molecule type" value="Genomic_DNA"/>
</dbReference>
<evidence type="ECO:0000313" key="8">
    <source>
        <dbReference type="EMBL" id="OMO92049.1"/>
    </source>
</evidence>
<evidence type="ECO:0000256" key="5">
    <source>
        <dbReference type="ARBA" id="ARBA00023136"/>
    </source>
</evidence>
<evidence type="ECO:0000313" key="9">
    <source>
        <dbReference type="Proteomes" id="UP000187203"/>
    </source>
</evidence>
<feature type="transmembrane region" description="Helical" evidence="6">
    <location>
        <begin position="53"/>
        <end position="74"/>
    </location>
</feature>
<name>A0A1R3JB36_9ROSI</name>
<sequence>MEGDEQQQQQEKEGKLISYEGLKPYVICIFVNICSAGFNIISKVSLNNGMNSFVLAVYSGVIGTLTTALFALVFERVVLGRALFYVGLKDTSATAAAVLANLLPSMTFTLAVLFRMEPLDITKHSAQAKVGGTLVALAGATLTILYRGYVVLSPHFAHHSKSSSSSKLPLNNHWVKGSALVLISYLSASAFFVLQASTVKKYPAPITLTSLTCLSGTILSAIIAVAVDHEASSWRLSWDINLVAVLYNGIVVYGLVFYLQSLVAQTKDAVFMTAFRPLGTIITILMGLFILGDPLFLGRMVGNGIPLIYVKMNKLACPVRRNIAPSSGIVVL</sequence>
<comment type="subcellular location">
    <subcellularLocation>
        <location evidence="1 6">Membrane</location>
        <topology evidence="1 6">Multi-pass membrane protein</topology>
    </subcellularLocation>
</comment>
<reference evidence="9" key="1">
    <citation type="submission" date="2013-09" db="EMBL/GenBank/DDBJ databases">
        <title>Corchorus olitorius genome sequencing.</title>
        <authorList>
            <person name="Alam M."/>
            <person name="Haque M.S."/>
            <person name="Islam M.S."/>
            <person name="Emdad E.M."/>
            <person name="Islam M.M."/>
            <person name="Ahmed B."/>
            <person name="Halim A."/>
            <person name="Hossen Q.M.M."/>
            <person name="Hossain M.Z."/>
            <person name="Ahmed R."/>
            <person name="Khan M.M."/>
            <person name="Islam R."/>
            <person name="Rashid M.M."/>
            <person name="Khan S.A."/>
            <person name="Rahman M.S."/>
            <person name="Alam M."/>
            <person name="Yahiya A.S."/>
            <person name="Khan M.S."/>
            <person name="Azam M.S."/>
            <person name="Haque T."/>
            <person name="Lashkar M.Z.H."/>
            <person name="Akhand A.I."/>
            <person name="Morshed G."/>
            <person name="Roy S."/>
            <person name="Uddin K.S."/>
            <person name="Rabeya T."/>
            <person name="Hossain A.S."/>
            <person name="Chowdhury A."/>
            <person name="Snigdha A.R."/>
            <person name="Mortoza M.S."/>
            <person name="Matin S.A."/>
            <person name="Hoque S.M.E."/>
            <person name="Islam M.K."/>
            <person name="Roy D.K."/>
            <person name="Haider R."/>
            <person name="Moosa M.M."/>
            <person name="Elias S.M."/>
            <person name="Hasan A.M."/>
            <person name="Jahan S."/>
            <person name="Shafiuddin M."/>
            <person name="Mahmood N."/>
            <person name="Shommy N.S."/>
        </authorList>
    </citation>
    <scope>NUCLEOTIDE SEQUENCE [LARGE SCALE GENOMIC DNA]</scope>
    <source>
        <strain evidence="9">cv. O-4</strain>
    </source>
</reference>
<dbReference type="PANTHER" id="PTHR31218">
    <property type="entry name" value="WAT1-RELATED PROTEIN"/>
    <property type="match status" value="1"/>
</dbReference>
<feature type="transmembrane region" description="Helical" evidence="6">
    <location>
        <begin position="134"/>
        <end position="157"/>
    </location>
</feature>
<keyword evidence="4 6" id="KW-1133">Transmembrane helix</keyword>
<feature type="transmembrane region" description="Helical" evidence="6">
    <location>
        <begin position="206"/>
        <end position="226"/>
    </location>
</feature>
<comment type="caution">
    <text evidence="8">The sequence shown here is derived from an EMBL/GenBank/DDBJ whole genome shotgun (WGS) entry which is preliminary data.</text>
</comment>
<comment type="similarity">
    <text evidence="2 6">Belongs to the drug/metabolite transporter (DMT) superfamily. Plant drug/metabolite exporter (P-DME) (TC 2.A.7.4) family.</text>
</comment>
<gene>
    <name evidence="8" type="ORF">COLO4_17918</name>
</gene>
<dbReference type="InterPro" id="IPR000620">
    <property type="entry name" value="EamA_dom"/>
</dbReference>
<feature type="domain" description="EamA" evidence="7">
    <location>
        <begin position="176"/>
        <end position="305"/>
    </location>
</feature>
<feature type="transmembrane region" description="Helical" evidence="6">
    <location>
        <begin position="270"/>
        <end position="291"/>
    </location>
</feature>
<evidence type="ECO:0000256" key="6">
    <source>
        <dbReference type="RuleBase" id="RU363077"/>
    </source>
</evidence>
<feature type="transmembrane region" description="Helical" evidence="6">
    <location>
        <begin position="238"/>
        <end position="258"/>
    </location>
</feature>
<dbReference type="OrthoDB" id="1931790at2759"/>
<feature type="transmembrane region" description="Helical" evidence="6">
    <location>
        <begin position="177"/>
        <end position="194"/>
    </location>
</feature>
<evidence type="ECO:0000256" key="1">
    <source>
        <dbReference type="ARBA" id="ARBA00004141"/>
    </source>
</evidence>
<feature type="transmembrane region" description="Helical" evidence="6">
    <location>
        <begin position="22"/>
        <end position="41"/>
    </location>
</feature>
<evidence type="ECO:0000256" key="4">
    <source>
        <dbReference type="ARBA" id="ARBA00022989"/>
    </source>
</evidence>
<dbReference type="Pfam" id="PF00892">
    <property type="entry name" value="EamA"/>
    <property type="match status" value="1"/>
</dbReference>
<feature type="transmembrane region" description="Helical" evidence="6">
    <location>
        <begin position="94"/>
        <end position="114"/>
    </location>
</feature>
<evidence type="ECO:0000259" key="7">
    <source>
        <dbReference type="Pfam" id="PF00892"/>
    </source>
</evidence>
<keyword evidence="9" id="KW-1185">Reference proteome</keyword>
<proteinExistence type="inferred from homology"/>
<evidence type="ECO:0000256" key="3">
    <source>
        <dbReference type="ARBA" id="ARBA00022692"/>
    </source>
</evidence>
<keyword evidence="5 6" id="KW-0472">Membrane</keyword>
<dbReference type="GO" id="GO:0022857">
    <property type="term" value="F:transmembrane transporter activity"/>
    <property type="evidence" value="ECO:0007669"/>
    <property type="project" value="InterPro"/>
</dbReference>
<evidence type="ECO:0000256" key="2">
    <source>
        <dbReference type="ARBA" id="ARBA00007635"/>
    </source>
</evidence>
<protein>
    <recommendedName>
        <fullName evidence="6">WAT1-related protein</fullName>
    </recommendedName>
</protein>